<proteinExistence type="predicted"/>
<reference evidence="2 3" key="1">
    <citation type="submission" date="2017-11" db="EMBL/GenBank/DDBJ databases">
        <title>Comparative genomic analysis of Holospora spp., intranuclear symbionts of paramecia.</title>
        <authorList>
            <person name="Garushyants S.K."/>
            <person name="Beliavskaya A."/>
            <person name="Malko D.B."/>
            <person name="Logacheva M.D."/>
            <person name="Rautian M.S."/>
            <person name="Gelfand M.S."/>
        </authorList>
    </citation>
    <scope>NUCLEOTIDE SEQUENCE [LARGE SCALE GENOMIC DNA]</scope>
    <source>
        <strain evidence="3">02AZ16</strain>
    </source>
</reference>
<keyword evidence="1" id="KW-0812">Transmembrane</keyword>
<dbReference type="RefSeq" id="WP_104207179.1">
    <property type="nucleotide sequence ID" value="NZ_PHHC01000113.1"/>
</dbReference>
<dbReference type="AlphaFoldDB" id="A0A2S5R7Q6"/>
<evidence type="ECO:0000313" key="2">
    <source>
        <dbReference type="EMBL" id="PPE03317.1"/>
    </source>
</evidence>
<name>A0A2S5R7Q6_9PROT</name>
<comment type="caution">
    <text evidence="2">The sequence shown here is derived from an EMBL/GenBank/DDBJ whole genome shotgun (WGS) entry which is preliminary data.</text>
</comment>
<evidence type="ECO:0000256" key="1">
    <source>
        <dbReference type="SAM" id="Phobius"/>
    </source>
</evidence>
<keyword evidence="1" id="KW-1133">Transmembrane helix</keyword>
<gene>
    <name evidence="2" type="ORF">HCUR_01241</name>
</gene>
<dbReference type="OrthoDB" id="8478716at2"/>
<accession>A0A2S5R7Q6</accession>
<sequence>MYRIQRTVLSILNRRQRGFILWEVVIGLAVFGIITGVGMKMWKIVDQGRFIKTCEQIQSIVTQLRHYRCIHGALPEEHALDNHDALSDASNKIWRTLSQDQWIEGVGSSKLRALCMYPKNTLGGGFGLIRARFNERSGIWMVIGKETQNGLDSALFTPKEAEQLAQTWGDGSPSSSEFLAQEGAGIAEGKCVEGGKFARHTQRSCIVYVFVIE</sequence>
<dbReference type="Proteomes" id="UP000239425">
    <property type="component" value="Unassembled WGS sequence"/>
</dbReference>
<keyword evidence="3" id="KW-1185">Reference proteome</keyword>
<dbReference type="EMBL" id="PHHC01000113">
    <property type="protein sequence ID" value="PPE03317.1"/>
    <property type="molecule type" value="Genomic_DNA"/>
</dbReference>
<feature type="transmembrane region" description="Helical" evidence="1">
    <location>
        <begin position="20"/>
        <end position="42"/>
    </location>
</feature>
<evidence type="ECO:0000313" key="3">
    <source>
        <dbReference type="Proteomes" id="UP000239425"/>
    </source>
</evidence>
<organism evidence="2 3">
    <name type="scientific">Holospora curviuscula</name>
    <dbReference type="NCBI Taxonomy" id="1082868"/>
    <lineage>
        <taxon>Bacteria</taxon>
        <taxon>Pseudomonadati</taxon>
        <taxon>Pseudomonadota</taxon>
        <taxon>Alphaproteobacteria</taxon>
        <taxon>Holosporales</taxon>
        <taxon>Holosporaceae</taxon>
        <taxon>Holospora</taxon>
    </lineage>
</organism>
<keyword evidence="1" id="KW-0472">Membrane</keyword>
<protein>
    <recommendedName>
        <fullName evidence="4">Type II secretion system protein G</fullName>
    </recommendedName>
</protein>
<evidence type="ECO:0008006" key="4">
    <source>
        <dbReference type="Google" id="ProtNLM"/>
    </source>
</evidence>